<accession>A0ABU6N822</accession>
<organism evidence="1 2">
    <name type="scientific">Bacillus xiapuensis</name>
    <dbReference type="NCBI Taxonomy" id="2014075"/>
    <lineage>
        <taxon>Bacteria</taxon>
        <taxon>Bacillati</taxon>
        <taxon>Bacillota</taxon>
        <taxon>Bacilli</taxon>
        <taxon>Bacillales</taxon>
        <taxon>Bacillaceae</taxon>
        <taxon>Bacillus</taxon>
    </lineage>
</organism>
<gene>
    <name evidence="1" type="ORF">P4447_07760</name>
</gene>
<evidence type="ECO:0000313" key="2">
    <source>
        <dbReference type="Proteomes" id="UP001330749"/>
    </source>
</evidence>
<comment type="caution">
    <text evidence="1">The sequence shown here is derived from an EMBL/GenBank/DDBJ whole genome shotgun (WGS) entry which is preliminary data.</text>
</comment>
<reference evidence="1 2" key="1">
    <citation type="submission" date="2023-03" db="EMBL/GenBank/DDBJ databases">
        <title>Bacillus Genome Sequencing.</title>
        <authorList>
            <person name="Dunlap C."/>
        </authorList>
    </citation>
    <scope>NUCLEOTIDE SEQUENCE [LARGE SCALE GENOMIC DNA]</scope>
    <source>
        <strain evidence="1 2">B-14544</strain>
    </source>
</reference>
<dbReference type="EMBL" id="JARMQG010000084">
    <property type="protein sequence ID" value="MED3562349.1"/>
    <property type="molecule type" value="Genomic_DNA"/>
</dbReference>
<evidence type="ECO:0000313" key="1">
    <source>
        <dbReference type="EMBL" id="MED3562349.1"/>
    </source>
</evidence>
<dbReference type="Proteomes" id="UP001330749">
    <property type="component" value="Unassembled WGS sequence"/>
</dbReference>
<dbReference type="RefSeq" id="WP_327967262.1">
    <property type="nucleotide sequence ID" value="NZ_JARMQG010000084.1"/>
</dbReference>
<proteinExistence type="predicted"/>
<keyword evidence="2" id="KW-1185">Reference proteome</keyword>
<name>A0ABU6N822_9BACI</name>
<evidence type="ECO:0008006" key="3">
    <source>
        <dbReference type="Google" id="ProtNLM"/>
    </source>
</evidence>
<sequence>MDYKLDLLMTNLELDNCNRLENKIIRNNEMHTQEFRNILEEEIKLLEKKKILINNMK</sequence>
<protein>
    <recommendedName>
        <fullName evidence="3">Fur-regulated basic protein FbpA</fullName>
    </recommendedName>
</protein>